<name>A0AAE0ZU72_9GAST</name>
<dbReference type="Gene3D" id="2.170.150.70">
    <property type="match status" value="1"/>
</dbReference>
<evidence type="ECO:0000256" key="3">
    <source>
        <dbReference type="ARBA" id="ARBA00022833"/>
    </source>
</evidence>
<dbReference type="Proteomes" id="UP001283361">
    <property type="component" value="Unassembled WGS sequence"/>
</dbReference>
<dbReference type="InterPro" id="IPR011057">
    <property type="entry name" value="Mss4-like_sf"/>
</dbReference>
<sequence length="136" mass="15327">MSSEVLVEHKGGCHCGAVRFSIIAPENLDVIHCNCSICDKKQNHHFIIPKHNFTLLQGESNLTTYTFNTGRAKHTFCSICGVQSFYTPRSNQDGYGIMPHCIDPGTIKSIYVRYFDGTNWEDTIKTSDISKYSKTD</sequence>
<evidence type="ECO:0000313" key="6">
    <source>
        <dbReference type="Proteomes" id="UP001283361"/>
    </source>
</evidence>
<gene>
    <name evidence="5" type="ORF">RRG08_027233</name>
</gene>
<protein>
    <recommendedName>
        <fullName evidence="4">CENP-V/GFA domain-containing protein</fullName>
    </recommendedName>
</protein>
<feature type="domain" description="CENP-V/GFA" evidence="4">
    <location>
        <begin position="9"/>
        <end position="121"/>
    </location>
</feature>
<dbReference type="PANTHER" id="PTHR28620">
    <property type="entry name" value="CENTROMERE PROTEIN V"/>
    <property type="match status" value="1"/>
</dbReference>
<evidence type="ECO:0000256" key="1">
    <source>
        <dbReference type="ARBA" id="ARBA00005495"/>
    </source>
</evidence>
<dbReference type="GO" id="GO:0046872">
    <property type="term" value="F:metal ion binding"/>
    <property type="evidence" value="ECO:0007669"/>
    <property type="project" value="UniProtKB-KW"/>
</dbReference>
<reference evidence="5" key="1">
    <citation type="journal article" date="2023" name="G3 (Bethesda)">
        <title>A reference genome for the long-term kleptoplast-retaining sea slug Elysia crispata morphotype clarki.</title>
        <authorList>
            <person name="Eastman K.E."/>
            <person name="Pendleton A.L."/>
            <person name="Shaikh M.A."/>
            <person name="Suttiyut T."/>
            <person name="Ogas R."/>
            <person name="Tomko P."/>
            <person name="Gavelis G."/>
            <person name="Widhalm J.R."/>
            <person name="Wisecaver J.H."/>
        </authorList>
    </citation>
    <scope>NUCLEOTIDE SEQUENCE</scope>
    <source>
        <strain evidence="5">ECLA1</strain>
    </source>
</reference>
<keyword evidence="2" id="KW-0479">Metal-binding</keyword>
<dbReference type="GO" id="GO:0016846">
    <property type="term" value="F:carbon-sulfur lyase activity"/>
    <property type="evidence" value="ECO:0007669"/>
    <property type="project" value="InterPro"/>
</dbReference>
<dbReference type="SUPFAM" id="SSF51316">
    <property type="entry name" value="Mss4-like"/>
    <property type="match status" value="1"/>
</dbReference>
<evidence type="ECO:0000313" key="5">
    <source>
        <dbReference type="EMBL" id="KAK3775477.1"/>
    </source>
</evidence>
<dbReference type="Pfam" id="PF04828">
    <property type="entry name" value="GFA"/>
    <property type="match status" value="1"/>
</dbReference>
<organism evidence="5 6">
    <name type="scientific">Elysia crispata</name>
    <name type="common">lettuce slug</name>
    <dbReference type="NCBI Taxonomy" id="231223"/>
    <lineage>
        <taxon>Eukaryota</taxon>
        <taxon>Metazoa</taxon>
        <taxon>Spiralia</taxon>
        <taxon>Lophotrochozoa</taxon>
        <taxon>Mollusca</taxon>
        <taxon>Gastropoda</taxon>
        <taxon>Heterobranchia</taxon>
        <taxon>Euthyneura</taxon>
        <taxon>Panpulmonata</taxon>
        <taxon>Sacoglossa</taxon>
        <taxon>Placobranchoidea</taxon>
        <taxon>Plakobranchidae</taxon>
        <taxon>Elysia</taxon>
    </lineage>
</organism>
<evidence type="ECO:0000256" key="2">
    <source>
        <dbReference type="ARBA" id="ARBA00022723"/>
    </source>
</evidence>
<dbReference type="AlphaFoldDB" id="A0AAE0ZU72"/>
<dbReference type="EMBL" id="JAWDGP010003316">
    <property type="protein sequence ID" value="KAK3775477.1"/>
    <property type="molecule type" value="Genomic_DNA"/>
</dbReference>
<keyword evidence="6" id="KW-1185">Reference proteome</keyword>
<proteinExistence type="inferred from homology"/>
<dbReference type="InterPro" id="IPR006913">
    <property type="entry name" value="CENP-V/GFA"/>
</dbReference>
<dbReference type="InterPro" id="IPR052355">
    <property type="entry name" value="CENP-V-like"/>
</dbReference>
<dbReference type="PANTHER" id="PTHR28620:SF1">
    <property type="entry name" value="CENP-V_GFA DOMAIN-CONTAINING PROTEIN"/>
    <property type="match status" value="1"/>
</dbReference>
<keyword evidence="3" id="KW-0862">Zinc</keyword>
<accession>A0AAE0ZU72</accession>
<dbReference type="PROSITE" id="PS51891">
    <property type="entry name" value="CENP_V_GFA"/>
    <property type="match status" value="1"/>
</dbReference>
<comment type="similarity">
    <text evidence="1">Belongs to the Gfa family.</text>
</comment>
<comment type="caution">
    <text evidence="5">The sequence shown here is derived from an EMBL/GenBank/DDBJ whole genome shotgun (WGS) entry which is preliminary data.</text>
</comment>
<evidence type="ECO:0000259" key="4">
    <source>
        <dbReference type="PROSITE" id="PS51891"/>
    </source>
</evidence>